<proteinExistence type="predicted"/>
<protein>
    <submittedName>
        <fullName evidence="1">Uncharacterized protein</fullName>
    </submittedName>
</protein>
<organism evidence="1 2">
    <name type="scientific">Roseiterribacter gracilis</name>
    <dbReference type="NCBI Taxonomy" id="2812848"/>
    <lineage>
        <taxon>Bacteria</taxon>
        <taxon>Pseudomonadati</taxon>
        <taxon>Pseudomonadota</taxon>
        <taxon>Alphaproteobacteria</taxon>
        <taxon>Rhodospirillales</taxon>
        <taxon>Roseiterribacteraceae</taxon>
        <taxon>Roseiterribacter</taxon>
    </lineage>
</organism>
<gene>
    <name evidence="1" type="ORF">TMPK1_19580</name>
</gene>
<keyword evidence="2" id="KW-1185">Reference proteome</keyword>
<accession>A0A8S8XCW9</accession>
<evidence type="ECO:0000313" key="1">
    <source>
        <dbReference type="EMBL" id="GIL39721.1"/>
    </source>
</evidence>
<evidence type="ECO:0000313" key="2">
    <source>
        <dbReference type="Proteomes" id="UP000681075"/>
    </source>
</evidence>
<dbReference type="EMBL" id="BOPV01000001">
    <property type="protein sequence ID" value="GIL39721.1"/>
    <property type="molecule type" value="Genomic_DNA"/>
</dbReference>
<comment type="caution">
    <text evidence="1">The sequence shown here is derived from an EMBL/GenBank/DDBJ whole genome shotgun (WGS) entry which is preliminary data.</text>
</comment>
<sequence length="155" mass="17170">MWLLDSRSPNRTNADRTDAILRAVERAFDLECWRWSRDPDATAWLLVYEGEHDDLTCRVTLAGGELTLCASAHVRLAPPTPLLTALQRHEAGIGFVWDARLRALTTHLSLPASTEPSRLLAELHRCARALDVALPAARDAASRPPLRLAAAFLRS</sequence>
<dbReference type="AlphaFoldDB" id="A0A8S8XCW9"/>
<dbReference type="Proteomes" id="UP000681075">
    <property type="component" value="Unassembled WGS sequence"/>
</dbReference>
<dbReference type="RefSeq" id="WP_420242834.1">
    <property type="nucleotide sequence ID" value="NZ_BOPV01000001.1"/>
</dbReference>
<name>A0A8S8XCW9_9PROT</name>
<reference evidence="1" key="1">
    <citation type="submission" date="2021-02" db="EMBL/GenBank/DDBJ databases">
        <title>Genome sequence of Rhodospirillales sp. strain TMPK1 isolated from soil.</title>
        <authorList>
            <person name="Nakai R."/>
            <person name="Kusada H."/>
            <person name="Tamaki H."/>
        </authorList>
    </citation>
    <scope>NUCLEOTIDE SEQUENCE</scope>
    <source>
        <strain evidence="1">TMPK1</strain>
    </source>
</reference>